<protein>
    <submittedName>
        <fullName evidence="1">Uncharacterized protein</fullName>
    </submittedName>
</protein>
<dbReference type="KEGG" id="tsv:DSM104635_01706"/>
<dbReference type="Proteomes" id="UP000431269">
    <property type="component" value="Chromosome"/>
</dbReference>
<evidence type="ECO:0000313" key="1">
    <source>
        <dbReference type="EMBL" id="QGZ94873.1"/>
    </source>
</evidence>
<dbReference type="EMBL" id="CP047045">
    <property type="protein sequence ID" value="QGZ94873.1"/>
    <property type="molecule type" value="Genomic_DNA"/>
</dbReference>
<organism evidence="1 2">
    <name type="scientific">Terricaulis silvestris</name>
    <dbReference type="NCBI Taxonomy" id="2686094"/>
    <lineage>
        <taxon>Bacteria</taxon>
        <taxon>Pseudomonadati</taxon>
        <taxon>Pseudomonadota</taxon>
        <taxon>Alphaproteobacteria</taxon>
        <taxon>Caulobacterales</taxon>
        <taxon>Caulobacteraceae</taxon>
        <taxon>Terricaulis</taxon>
    </lineage>
</organism>
<proteinExistence type="predicted"/>
<dbReference type="AlphaFoldDB" id="A0A6I6MUN0"/>
<evidence type="ECO:0000313" key="2">
    <source>
        <dbReference type="Proteomes" id="UP000431269"/>
    </source>
</evidence>
<gene>
    <name evidence="1" type="ORF">DSM104635_01706</name>
</gene>
<sequence>MWPSEAGKALAAACEMGEPEALGRFRRFHEARVIDPCGRQGVGPTAAFVWAPETVAATAVLFAIFDRARIGDAPRLRKLHDYLMRPQPEGGRLIELILSDIASGGAPVMWLTVWRGPEDGEQTTFSTRLSAELDAPIVSPGHEWEPLFYGKLDLRPLLQNFAGANVVPLRAVN</sequence>
<accession>A0A6I6MUN0</accession>
<keyword evidence="2" id="KW-1185">Reference proteome</keyword>
<reference evidence="2" key="1">
    <citation type="submission" date="2019-12" db="EMBL/GenBank/DDBJ databases">
        <title>Complete genome of Terracaulis silvestris 0127_4.</title>
        <authorList>
            <person name="Vieira S."/>
            <person name="Riedel T."/>
            <person name="Sproer C."/>
            <person name="Pascual J."/>
            <person name="Boedeker C."/>
            <person name="Overmann J."/>
        </authorList>
    </citation>
    <scope>NUCLEOTIDE SEQUENCE [LARGE SCALE GENOMIC DNA]</scope>
    <source>
        <strain evidence="2">0127_4</strain>
    </source>
</reference>
<name>A0A6I6MUN0_9CAUL</name>